<evidence type="ECO:0000256" key="2">
    <source>
        <dbReference type="SAM" id="MobiDB-lite"/>
    </source>
</evidence>
<dbReference type="STRING" id="3750.A0A498I9Y2"/>
<dbReference type="Gene3D" id="1.20.1170.10">
    <property type="match status" value="1"/>
</dbReference>
<sequence length="200" mass="22266">MAAANSSDSSIPSTPPPLSSSKENVTPIGSKLAELNESRSELLGRIQGLKQDLQSWRSNLDTQVKVYHDELSELKKSLNTEVDQLRSEFQDLRTTLQQQQEDVTTSLRNLGLQDVSGEKKEAQDTEEPNVSTKVDEAKEEDEIACAIVSDAVTEIALSARCVLNIRLSGGAASYMIALYMYTSWFFELAMREESLVSFRR</sequence>
<evidence type="ECO:0000256" key="1">
    <source>
        <dbReference type="SAM" id="Coils"/>
    </source>
</evidence>
<proteinExistence type="predicted"/>
<keyword evidence="4" id="KW-1185">Reference proteome</keyword>
<evidence type="ECO:0000313" key="4">
    <source>
        <dbReference type="Proteomes" id="UP000290289"/>
    </source>
</evidence>
<dbReference type="PANTHER" id="PTHR34681">
    <property type="entry name" value="UVEAL AUTOANTIGEN WITH COILED-COIL/ANKYRIN"/>
    <property type="match status" value="1"/>
</dbReference>
<feature type="region of interest" description="Disordered" evidence="2">
    <location>
        <begin position="109"/>
        <end position="132"/>
    </location>
</feature>
<keyword evidence="1" id="KW-0175">Coiled coil</keyword>
<name>A0A498I9Y2_MALDO</name>
<organism evidence="3 4">
    <name type="scientific">Malus domestica</name>
    <name type="common">Apple</name>
    <name type="synonym">Pyrus malus</name>
    <dbReference type="NCBI Taxonomy" id="3750"/>
    <lineage>
        <taxon>Eukaryota</taxon>
        <taxon>Viridiplantae</taxon>
        <taxon>Streptophyta</taxon>
        <taxon>Embryophyta</taxon>
        <taxon>Tracheophyta</taxon>
        <taxon>Spermatophyta</taxon>
        <taxon>Magnoliopsida</taxon>
        <taxon>eudicotyledons</taxon>
        <taxon>Gunneridae</taxon>
        <taxon>Pentapetalae</taxon>
        <taxon>rosids</taxon>
        <taxon>fabids</taxon>
        <taxon>Rosales</taxon>
        <taxon>Rosaceae</taxon>
        <taxon>Amygdaloideae</taxon>
        <taxon>Maleae</taxon>
        <taxon>Malus</taxon>
    </lineage>
</organism>
<dbReference type="Proteomes" id="UP000290289">
    <property type="component" value="Chromosome 13"/>
</dbReference>
<gene>
    <name evidence="3" type="ORF">DVH24_041403</name>
</gene>
<protein>
    <submittedName>
        <fullName evidence="3">Uncharacterized protein</fullName>
    </submittedName>
</protein>
<accession>A0A498I9Y2</accession>
<feature type="compositionally biased region" description="Low complexity" evidence="2">
    <location>
        <begin position="1"/>
        <end position="12"/>
    </location>
</feature>
<dbReference type="AlphaFoldDB" id="A0A498I9Y2"/>
<reference evidence="3 4" key="1">
    <citation type="submission" date="2018-10" db="EMBL/GenBank/DDBJ databases">
        <title>A high-quality apple genome assembly.</title>
        <authorList>
            <person name="Hu J."/>
        </authorList>
    </citation>
    <scope>NUCLEOTIDE SEQUENCE [LARGE SCALE GENOMIC DNA]</scope>
    <source>
        <strain evidence="4">cv. HFTH1</strain>
        <tissue evidence="3">Young leaf</tissue>
    </source>
</reference>
<dbReference type="EMBL" id="RDQH01000339">
    <property type="protein sequence ID" value="RXH80256.1"/>
    <property type="molecule type" value="Genomic_DNA"/>
</dbReference>
<feature type="region of interest" description="Disordered" evidence="2">
    <location>
        <begin position="1"/>
        <end position="29"/>
    </location>
</feature>
<dbReference type="PANTHER" id="PTHR34681:SF2">
    <property type="entry name" value="UVEAL AUTOANTIGEN WITH COILED-COIL_ANKYRIN"/>
    <property type="match status" value="1"/>
</dbReference>
<comment type="caution">
    <text evidence="3">The sequence shown here is derived from an EMBL/GenBank/DDBJ whole genome shotgun (WGS) entry which is preliminary data.</text>
</comment>
<evidence type="ECO:0000313" key="3">
    <source>
        <dbReference type="EMBL" id="RXH80256.1"/>
    </source>
</evidence>
<feature type="coiled-coil region" evidence="1">
    <location>
        <begin position="32"/>
        <end position="102"/>
    </location>
</feature>